<protein>
    <submittedName>
        <fullName evidence="1">Uncharacterized protein</fullName>
    </submittedName>
</protein>
<proteinExistence type="predicted"/>
<dbReference type="EMBL" id="LQPY01000004">
    <property type="protein sequence ID" value="ORX07804.1"/>
    <property type="molecule type" value="Genomic_DNA"/>
</dbReference>
<dbReference type="EMBL" id="HG964447">
    <property type="protein sequence ID" value="CDO91314.1"/>
    <property type="molecule type" value="Genomic_DNA"/>
</dbReference>
<evidence type="ECO:0000313" key="3">
    <source>
        <dbReference type="Proteomes" id="UP000193710"/>
    </source>
</evidence>
<dbReference type="AlphaFoldDB" id="A0A024K671"/>
<organism evidence="1">
    <name type="scientific">Mycobacterium triplex</name>
    <dbReference type="NCBI Taxonomy" id="47839"/>
    <lineage>
        <taxon>Bacteria</taxon>
        <taxon>Bacillati</taxon>
        <taxon>Actinomycetota</taxon>
        <taxon>Actinomycetes</taxon>
        <taxon>Mycobacteriales</taxon>
        <taxon>Mycobacteriaceae</taxon>
        <taxon>Mycobacterium</taxon>
        <taxon>Mycobacterium simiae complex</taxon>
    </lineage>
</organism>
<dbReference type="STRING" id="47839.BN973_05721"/>
<reference evidence="1" key="2">
    <citation type="submission" date="2014-04" db="EMBL/GenBank/DDBJ databases">
        <authorList>
            <person name="Urmite Genomes U."/>
        </authorList>
    </citation>
    <scope>NUCLEOTIDE SEQUENCE</scope>
    <source>
        <strain evidence="1">DSM 44626</strain>
    </source>
</reference>
<dbReference type="RefSeq" id="WP_036473529.1">
    <property type="nucleotide sequence ID" value="NZ_HG964447.1"/>
</dbReference>
<dbReference type="OrthoDB" id="4737982at2"/>
<dbReference type="Proteomes" id="UP000193710">
    <property type="component" value="Unassembled WGS sequence"/>
</dbReference>
<accession>A0A024K671</accession>
<name>A0A024K671_9MYCO</name>
<evidence type="ECO:0000313" key="2">
    <source>
        <dbReference type="EMBL" id="ORX07804.1"/>
    </source>
</evidence>
<reference evidence="1" key="1">
    <citation type="journal article" date="2014" name="Genome Announc.">
        <title>Draft Genome Sequence of Mycobacterium triplex DSM 44626.</title>
        <authorList>
            <person name="Sassi M."/>
            <person name="Croce O."/>
            <person name="Robert C."/>
            <person name="Raoult D."/>
            <person name="Drancourt M."/>
        </authorList>
    </citation>
    <scope>NUCLEOTIDE SEQUENCE [LARGE SCALE GENOMIC DNA]</scope>
    <source>
        <strain evidence="1">DSM 44626</strain>
    </source>
</reference>
<reference evidence="2 3" key="3">
    <citation type="submission" date="2016-01" db="EMBL/GenBank/DDBJ databases">
        <title>The new phylogeny of the genus Mycobacterium.</title>
        <authorList>
            <person name="Tarcisio F."/>
            <person name="Conor M."/>
            <person name="Antonella G."/>
            <person name="Elisabetta G."/>
            <person name="Giulia F.S."/>
            <person name="Sara T."/>
            <person name="Anna F."/>
            <person name="Clotilde B."/>
            <person name="Roberto B."/>
            <person name="Veronica D.S."/>
            <person name="Fabio R."/>
            <person name="Monica P."/>
            <person name="Olivier J."/>
            <person name="Enrico T."/>
            <person name="Nicola S."/>
        </authorList>
    </citation>
    <scope>NUCLEOTIDE SEQUENCE [LARGE SCALE GENOMIC DNA]</scope>
    <source>
        <strain evidence="2 3">DSM 44626</strain>
    </source>
</reference>
<keyword evidence="3" id="KW-1185">Reference proteome</keyword>
<gene>
    <name evidence="2" type="ORF">AWC29_06605</name>
    <name evidence="1" type="ORF">BN973_05721</name>
</gene>
<dbReference type="HOGENOM" id="CLU_1388908_0_0_11"/>
<dbReference type="Proteomes" id="UP000028880">
    <property type="component" value="Unassembled WGS sequence"/>
</dbReference>
<evidence type="ECO:0000313" key="1">
    <source>
        <dbReference type="EMBL" id="CDO91314.1"/>
    </source>
</evidence>
<sequence>MADKTAVAHHEAAHTVAALMTANNGLLDDRMAVTMGTIDGGPSGGNSKVLISSDHPVQAAFIYYAGPWAEARLQWGKPAHAVDDTDEDGKSFRQTVAEKFDFGADSDGACYAGLIQVVPSIPDNEPYWSGQLEQAWPVVEKMAGALLDRLNGAEPRPYLPQLGGNRTMRNVSMSYGEVVDLVKPLLETCAMWRYLS</sequence>